<evidence type="ECO:0008006" key="3">
    <source>
        <dbReference type="Google" id="ProtNLM"/>
    </source>
</evidence>
<accession>A0A250KTA0</accession>
<reference evidence="1 2" key="1">
    <citation type="submission" date="2016-12" db="EMBL/GenBank/DDBJ databases">
        <title>Genome sequencing of Methylocaldum marinum.</title>
        <authorList>
            <person name="Takeuchi M."/>
            <person name="Kamagata Y."/>
            <person name="Hiraoka S."/>
            <person name="Oshima K."/>
            <person name="Hattori M."/>
            <person name="Iwasaki W."/>
        </authorList>
    </citation>
    <scope>NUCLEOTIDE SEQUENCE [LARGE SCALE GENOMIC DNA]</scope>
    <source>
        <strain evidence="1 2">S8</strain>
    </source>
</reference>
<organism evidence="1 2">
    <name type="scientific">Methylocaldum marinum</name>
    <dbReference type="NCBI Taxonomy" id="1432792"/>
    <lineage>
        <taxon>Bacteria</taxon>
        <taxon>Pseudomonadati</taxon>
        <taxon>Pseudomonadota</taxon>
        <taxon>Gammaproteobacteria</taxon>
        <taxon>Methylococcales</taxon>
        <taxon>Methylococcaceae</taxon>
        <taxon>Methylocaldum</taxon>
    </lineage>
</organism>
<dbReference type="InterPro" id="IPR010727">
    <property type="entry name" value="DUF1302"/>
</dbReference>
<sequence>MLKPIIAALGLYLMLSPEVGVCRDEAGSKGLSGFRSWMDKLNIAGNFDYETYQYPKTPLFPGQIEQNHALRLDFRSEARIGENWRFALAPFARYDFMDGRQNAIRLNEAWIEYSTENWDFRIGNQIFTWGQMESVNRIDVLNPRDFRDDVIEPSKIGIPAALFRLKFDNSDLSAYALPYYITDSFPGPDHFYSLSGGLPIRQPEERFEDQWAIRYFHAGDGFDFALSWANVVERLPIYDMNETETRLIGTPYKSNRLGFEFTKVIESLIVKGEGFYRFPETKLLKPGFFYTAGLEYTFPAIIGLSDLTLFTEYFGTVGNGQVRFQILENSLFTGFRLTFNDLARQELEVGAINNFEPAGTWLMRARYARNIVEQVRFELTYTDSFGFFVFPDQDEDGDGAFRARLRYSF</sequence>
<dbReference type="Pfam" id="PF06980">
    <property type="entry name" value="DUF1302"/>
    <property type="match status" value="1"/>
</dbReference>
<evidence type="ECO:0000313" key="2">
    <source>
        <dbReference type="Proteomes" id="UP000266313"/>
    </source>
</evidence>
<dbReference type="RefSeq" id="WP_145986544.1">
    <property type="nucleotide sequence ID" value="NZ_AP017928.1"/>
</dbReference>
<evidence type="ECO:0000313" key="1">
    <source>
        <dbReference type="EMBL" id="BBA34913.1"/>
    </source>
</evidence>
<proteinExistence type="predicted"/>
<gene>
    <name evidence="1" type="ORF">sS8_2970</name>
</gene>
<dbReference type="KEGG" id="mmai:sS8_2970"/>
<keyword evidence="2" id="KW-1185">Reference proteome</keyword>
<dbReference type="AlphaFoldDB" id="A0A250KTA0"/>
<dbReference type="Proteomes" id="UP000266313">
    <property type="component" value="Chromosome"/>
</dbReference>
<name>A0A250KTA0_9GAMM</name>
<dbReference type="OrthoDB" id="5298707at2"/>
<dbReference type="EMBL" id="AP017928">
    <property type="protein sequence ID" value="BBA34913.1"/>
    <property type="molecule type" value="Genomic_DNA"/>
</dbReference>
<protein>
    <recommendedName>
        <fullName evidence="3">Phosphate-selective porin O and P</fullName>
    </recommendedName>
</protein>